<feature type="transmembrane region" description="Helical" evidence="1">
    <location>
        <begin position="20"/>
        <end position="39"/>
    </location>
</feature>
<feature type="transmembrane region" description="Helical" evidence="1">
    <location>
        <begin position="198"/>
        <end position="219"/>
    </location>
</feature>
<feature type="transmembrane region" description="Helical" evidence="1">
    <location>
        <begin position="59"/>
        <end position="80"/>
    </location>
</feature>
<accession>A0A918G5N4</accession>
<evidence type="ECO:0000259" key="2">
    <source>
        <dbReference type="Pfam" id="PF06724"/>
    </source>
</evidence>
<keyword evidence="1" id="KW-0812">Transmembrane</keyword>
<feature type="transmembrane region" description="Helical" evidence="1">
    <location>
        <begin position="101"/>
        <end position="125"/>
    </location>
</feature>
<protein>
    <recommendedName>
        <fullName evidence="2">DUF1206 domain-containing protein</fullName>
    </recommendedName>
</protein>
<feature type="domain" description="DUF1206" evidence="2">
    <location>
        <begin position="196"/>
        <end position="263"/>
    </location>
</feature>
<evidence type="ECO:0000313" key="3">
    <source>
        <dbReference type="EMBL" id="GGS20011.1"/>
    </source>
</evidence>
<evidence type="ECO:0000313" key="4">
    <source>
        <dbReference type="Proteomes" id="UP000660680"/>
    </source>
</evidence>
<dbReference type="Proteomes" id="UP000660680">
    <property type="component" value="Unassembled WGS sequence"/>
</dbReference>
<gene>
    <name evidence="3" type="ORF">GCM10010171_10800</name>
</gene>
<dbReference type="EMBL" id="BMRB01000001">
    <property type="protein sequence ID" value="GGS20011.1"/>
    <property type="molecule type" value="Genomic_DNA"/>
</dbReference>
<keyword evidence="1" id="KW-1133">Transmembrane helix</keyword>
<organism evidence="3 4">
    <name type="scientific">Actinokineospora fastidiosa</name>
    <dbReference type="NCBI Taxonomy" id="1816"/>
    <lineage>
        <taxon>Bacteria</taxon>
        <taxon>Bacillati</taxon>
        <taxon>Actinomycetota</taxon>
        <taxon>Actinomycetes</taxon>
        <taxon>Pseudonocardiales</taxon>
        <taxon>Pseudonocardiaceae</taxon>
        <taxon>Actinokineospora</taxon>
    </lineage>
</organism>
<feature type="domain" description="DUF1206" evidence="2">
    <location>
        <begin position="101"/>
        <end position="170"/>
    </location>
</feature>
<proteinExistence type="predicted"/>
<dbReference type="AlphaFoldDB" id="A0A918G5N4"/>
<feature type="transmembrane region" description="Helical" evidence="1">
    <location>
        <begin position="239"/>
        <end position="262"/>
    </location>
</feature>
<keyword evidence="4" id="KW-1185">Reference proteome</keyword>
<dbReference type="RefSeq" id="WP_229786604.1">
    <property type="nucleotide sequence ID" value="NZ_BMRB01000001.1"/>
</dbReference>
<dbReference type="InterPro" id="IPR009597">
    <property type="entry name" value="DUF1206"/>
</dbReference>
<comment type="caution">
    <text evidence="3">The sequence shown here is derived from an EMBL/GenBank/DDBJ whole genome shotgun (WGS) entry which is preliminary data.</text>
</comment>
<sequence>MDAERAHRSRPVQWLGRAGMVCYGAIYVVLAYLAVRVVAGARSGETDTSGALAEIASTGAGLALMWVLAAGLFAFALWQAMEAAMGFRWVGKELKRTRKRLGAAVRAGTGVSLGIVAVKLATGGGAGSGDQKQREWTAVVLDLPAGPVIVGAVAAIVIAVGVAGVVTGVRGSFMRDLDATDLPTGTQRWVRRIGRVGHIAKGVAIAIVGGLIGAAALTANPGEAGGFDTALRTLAAQPYGMVLLSVMAVGFAAFGAYCFAAARAHRT</sequence>
<name>A0A918G5N4_9PSEU</name>
<feature type="domain" description="DUF1206" evidence="2">
    <location>
        <begin position="18"/>
        <end position="85"/>
    </location>
</feature>
<reference evidence="3" key="1">
    <citation type="journal article" date="2014" name="Int. J. Syst. Evol. Microbiol.">
        <title>Complete genome sequence of Corynebacterium casei LMG S-19264T (=DSM 44701T), isolated from a smear-ripened cheese.</title>
        <authorList>
            <consortium name="US DOE Joint Genome Institute (JGI-PGF)"/>
            <person name="Walter F."/>
            <person name="Albersmeier A."/>
            <person name="Kalinowski J."/>
            <person name="Ruckert C."/>
        </authorList>
    </citation>
    <scope>NUCLEOTIDE SEQUENCE</scope>
    <source>
        <strain evidence="3">JCM 3276</strain>
    </source>
</reference>
<dbReference type="Pfam" id="PF06724">
    <property type="entry name" value="DUF1206"/>
    <property type="match status" value="3"/>
</dbReference>
<reference evidence="3" key="2">
    <citation type="submission" date="2020-09" db="EMBL/GenBank/DDBJ databases">
        <authorList>
            <person name="Sun Q."/>
            <person name="Ohkuma M."/>
        </authorList>
    </citation>
    <scope>NUCLEOTIDE SEQUENCE</scope>
    <source>
        <strain evidence="3">JCM 3276</strain>
    </source>
</reference>
<evidence type="ECO:0000256" key="1">
    <source>
        <dbReference type="SAM" id="Phobius"/>
    </source>
</evidence>
<feature type="transmembrane region" description="Helical" evidence="1">
    <location>
        <begin position="145"/>
        <end position="166"/>
    </location>
</feature>
<keyword evidence="1" id="KW-0472">Membrane</keyword>